<organism evidence="2 3">
    <name type="scientific">Prosthecochloris marina</name>
    <dbReference type="NCBI Taxonomy" id="2017681"/>
    <lineage>
        <taxon>Bacteria</taxon>
        <taxon>Pseudomonadati</taxon>
        <taxon>Chlorobiota</taxon>
        <taxon>Chlorobiia</taxon>
        <taxon>Chlorobiales</taxon>
        <taxon>Chlorobiaceae</taxon>
        <taxon>Prosthecochloris</taxon>
    </lineage>
</organism>
<keyword evidence="1" id="KW-0812">Transmembrane</keyword>
<dbReference type="RefSeq" id="WP_110021953.1">
    <property type="nucleotide sequence ID" value="NZ_PDNZ01000001.1"/>
</dbReference>
<comment type="caution">
    <text evidence="2">The sequence shown here is derived from an EMBL/GenBank/DDBJ whole genome shotgun (WGS) entry which is preliminary data.</text>
</comment>
<keyword evidence="1" id="KW-0472">Membrane</keyword>
<keyword evidence="1" id="KW-1133">Transmembrane helix</keyword>
<name>A0A317T8J8_9CHLB</name>
<reference evidence="3" key="1">
    <citation type="submission" date="2017-10" db="EMBL/GenBank/DDBJ databases">
        <authorList>
            <person name="Gaisin V.A."/>
            <person name="Rysina M.S."/>
            <person name="Grouzdev D.S."/>
        </authorList>
    </citation>
    <scope>NUCLEOTIDE SEQUENCE [LARGE SCALE GENOMIC DNA]</scope>
    <source>
        <strain evidence="3">V1</strain>
    </source>
</reference>
<feature type="transmembrane region" description="Helical" evidence="1">
    <location>
        <begin position="77"/>
        <end position="96"/>
    </location>
</feature>
<evidence type="ECO:0000313" key="2">
    <source>
        <dbReference type="EMBL" id="PWW83069.1"/>
    </source>
</evidence>
<proteinExistence type="predicted"/>
<evidence type="ECO:0000256" key="1">
    <source>
        <dbReference type="SAM" id="Phobius"/>
    </source>
</evidence>
<dbReference type="AlphaFoldDB" id="A0A317T8J8"/>
<evidence type="ECO:0000313" key="3">
    <source>
        <dbReference type="Proteomes" id="UP000246278"/>
    </source>
</evidence>
<dbReference type="EMBL" id="PDNZ01000001">
    <property type="protein sequence ID" value="PWW83069.1"/>
    <property type="molecule type" value="Genomic_DNA"/>
</dbReference>
<protein>
    <submittedName>
        <fullName evidence="2">Uncharacterized protein</fullName>
    </submittedName>
</protein>
<feature type="transmembrane region" description="Helical" evidence="1">
    <location>
        <begin position="116"/>
        <end position="135"/>
    </location>
</feature>
<dbReference type="Proteomes" id="UP000246278">
    <property type="component" value="Unassembled WGS sequence"/>
</dbReference>
<accession>A0A317T8J8</accession>
<keyword evidence="3" id="KW-1185">Reference proteome</keyword>
<sequence>MSIWPAIKAGFGSIISPIAEPFKIAQERKKEAIILDKEIQKINAEARREAARNGQVEQKDWDRIALENSAKSWKDEVLMILMYFPVGALFVCAMFWPEKVPIIKEAVSALEDFPVWYQIILWGILAFVFGLRWLIQPLIVWMERKYRNRVVE</sequence>
<gene>
    <name evidence="2" type="ORF">CR164_00455</name>
</gene>